<keyword evidence="2" id="KW-1185">Reference proteome</keyword>
<organism evidence="1 2">
    <name type="scientific">Lentinus brumalis</name>
    <dbReference type="NCBI Taxonomy" id="2498619"/>
    <lineage>
        <taxon>Eukaryota</taxon>
        <taxon>Fungi</taxon>
        <taxon>Dikarya</taxon>
        <taxon>Basidiomycota</taxon>
        <taxon>Agaricomycotina</taxon>
        <taxon>Agaricomycetes</taxon>
        <taxon>Polyporales</taxon>
        <taxon>Polyporaceae</taxon>
        <taxon>Lentinus</taxon>
    </lineage>
</organism>
<dbReference type="InterPro" id="IPR011009">
    <property type="entry name" value="Kinase-like_dom_sf"/>
</dbReference>
<name>A0A371D5V2_9APHY</name>
<dbReference type="AlphaFoldDB" id="A0A371D5V2"/>
<evidence type="ECO:0008006" key="3">
    <source>
        <dbReference type="Google" id="ProtNLM"/>
    </source>
</evidence>
<accession>A0A371D5V2</accession>
<dbReference type="Proteomes" id="UP000256964">
    <property type="component" value="Unassembled WGS sequence"/>
</dbReference>
<dbReference type="SUPFAM" id="SSF56112">
    <property type="entry name" value="Protein kinase-like (PK-like)"/>
    <property type="match status" value="1"/>
</dbReference>
<dbReference type="OrthoDB" id="2746521at2759"/>
<evidence type="ECO:0000313" key="1">
    <source>
        <dbReference type="EMBL" id="RDX47924.1"/>
    </source>
</evidence>
<reference evidence="1 2" key="1">
    <citation type="journal article" date="2018" name="Biotechnol. Biofuels">
        <title>Integrative visual omics of the white-rot fungus Polyporus brumalis exposes the biotechnological potential of its oxidative enzymes for delignifying raw plant biomass.</title>
        <authorList>
            <person name="Miyauchi S."/>
            <person name="Rancon A."/>
            <person name="Drula E."/>
            <person name="Hage H."/>
            <person name="Chaduli D."/>
            <person name="Favel A."/>
            <person name="Grisel S."/>
            <person name="Henrissat B."/>
            <person name="Herpoel-Gimbert I."/>
            <person name="Ruiz-Duenas F.J."/>
            <person name="Chevret D."/>
            <person name="Hainaut M."/>
            <person name="Lin J."/>
            <person name="Wang M."/>
            <person name="Pangilinan J."/>
            <person name="Lipzen A."/>
            <person name="Lesage-Meessen L."/>
            <person name="Navarro D."/>
            <person name="Riley R."/>
            <person name="Grigoriev I.V."/>
            <person name="Zhou S."/>
            <person name="Raouche S."/>
            <person name="Rosso M.N."/>
        </authorList>
    </citation>
    <scope>NUCLEOTIDE SEQUENCE [LARGE SCALE GENOMIC DNA]</scope>
    <source>
        <strain evidence="1 2">BRFM 1820</strain>
    </source>
</reference>
<protein>
    <recommendedName>
        <fullName evidence="3">Protein kinase domain-containing protein</fullName>
    </recommendedName>
</protein>
<sequence length="313" mass="35178">MGSVERFEFDDEAGKLAYLEDMIRWRESARSLSPGGRGLYGSTYTISLHMPDISSCANSSSTRPLPALSFGVATQYKLVCPLQTGEDRHAEVWLAAPASGDQQDAPKIVFKFVVPSQGDLPTPDLDHNGIYTNEQRPFLFPHDMVQGEVASYIALADLQGGTLPYFFGVHEVIMPWKEPTCLLALEYIQTTPRLGSLDLLPRLLPFPEIETKYRDVALYKGLFMSALHTLRSAHARNICHGDVRGANIPIDEAHDQAVFIDWTSTHYMPSASLPYQAYHETHKLVLIFREAGIKEHRQEIRRLDVQHKAINDD</sequence>
<dbReference type="STRING" id="139420.A0A371D5V2"/>
<proteinExistence type="predicted"/>
<dbReference type="EMBL" id="KZ857415">
    <property type="protein sequence ID" value="RDX47924.1"/>
    <property type="molecule type" value="Genomic_DNA"/>
</dbReference>
<evidence type="ECO:0000313" key="2">
    <source>
        <dbReference type="Proteomes" id="UP000256964"/>
    </source>
</evidence>
<gene>
    <name evidence="1" type="ORF">OH76DRAFT_1557505</name>
</gene>